<dbReference type="STRING" id="112903.SAMN04490178_10828"/>
<keyword evidence="1" id="KW-1133">Transmembrane helix</keyword>
<gene>
    <name evidence="2" type="ORF">SAMN04490178_10828</name>
</gene>
<feature type="transmembrane region" description="Helical" evidence="1">
    <location>
        <begin position="6"/>
        <end position="27"/>
    </location>
</feature>
<keyword evidence="1" id="KW-0472">Membrane</keyword>
<name>A0A1H8U4C8_9FIRM</name>
<dbReference type="RefSeq" id="WP_091745668.1">
    <property type="nucleotide sequence ID" value="NZ_FODY01000008.1"/>
</dbReference>
<dbReference type="Proteomes" id="UP000198847">
    <property type="component" value="Unassembled WGS sequence"/>
</dbReference>
<evidence type="ECO:0000256" key="1">
    <source>
        <dbReference type="SAM" id="Phobius"/>
    </source>
</evidence>
<accession>A0A1H8U4C8</accession>
<evidence type="ECO:0000313" key="3">
    <source>
        <dbReference type="Proteomes" id="UP000198847"/>
    </source>
</evidence>
<sequence length="106" mass="12085">MIELKEIIMIFLGTFLTVAIGAIGYFLKDIRSDIKDKLKDQDKAINKVADDLAEFKAILPTRYVMRDDFLRAVANQDYKLDMLAKEMGEVNKNLNKLIGGQTRETT</sequence>
<evidence type="ECO:0000313" key="2">
    <source>
        <dbReference type="EMBL" id="SEO98089.1"/>
    </source>
</evidence>
<dbReference type="OrthoDB" id="1956107at2"/>
<keyword evidence="1" id="KW-0812">Transmembrane</keyword>
<keyword evidence="3" id="KW-1185">Reference proteome</keyword>
<reference evidence="2 3" key="1">
    <citation type="submission" date="2016-10" db="EMBL/GenBank/DDBJ databases">
        <authorList>
            <person name="de Groot N.N."/>
        </authorList>
    </citation>
    <scope>NUCLEOTIDE SEQUENCE [LARGE SCALE GENOMIC DNA]</scope>
    <source>
        <strain evidence="2 3">DSM 13305</strain>
    </source>
</reference>
<dbReference type="EMBL" id="FODY01000008">
    <property type="protein sequence ID" value="SEO98089.1"/>
    <property type="molecule type" value="Genomic_DNA"/>
</dbReference>
<organism evidence="2 3">
    <name type="scientific">Propionispora vibrioides</name>
    <dbReference type="NCBI Taxonomy" id="112903"/>
    <lineage>
        <taxon>Bacteria</taxon>
        <taxon>Bacillati</taxon>
        <taxon>Bacillota</taxon>
        <taxon>Negativicutes</taxon>
        <taxon>Selenomonadales</taxon>
        <taxon>Sporomusaceae</taxon>
        <taxon>Propionispora</taxon>
    </lineage>
</organism>
<dbReference type="AlphaFoldDB" id="A0A1H8U4C8"/>
<protein>
    <submittedName>
        <fullName evidence="2">Uncharacterized protein</fullName>
    </submittedName>
</protein>
<proteinExistence type="predicted"/>